<reference evidence="3" key="2">
    <citation type="journal article" date="2013" name="Nat. Commun.">
        <title>Genome of the Chinese tree shrew.</title>
        <authorList>
            <person name="Fan Y."/>
            <person name="Huang Z.Y."/>
            <person name="Cao C.C."/>
            <person name="Chen C.S."/>
            <person name="Chen Y.X."/>
            <person name="Fan D.D."/>
            <person name="He J."/>
            <person name="Hou H.L."/>
            <person name="Hu L."/>
            <person name="Hu X.T."/>
            <person name="Jiang X.T."/>
            <person name="Lai R."/>
            <person name="Lang Y.S."/>
            <person name="Liang B."/>
            <person name="Liao S.G."/>
            <person name="Mu D."/>
            <person name="Ma Y.Y."/>
            <person name="Niu Y.Y."/>
            <person name="Sun X.Q."/>
            <person name="Xia J.Q."/>
            <person name="Xiao J."/>
            <person name="Xiong Z.Q."/>
            <person name="Xu L."/>
            <person name="Yang L."/>
            <person name="Zhang Y."/>
            <person name="Zhao W."/>
            <person name="Zhao X.D."/>
            <person name="Zheng Y.T."/>
            <person name="Zhou J.M."/>
            <person name="Zhu Y.B."/>
            <person name="Zhang G.J."/>
            <person name="Wang J."/>
            <person name="Yao Y.G."/>
        </authorList>
    </citation>
    <scope>NUCLEOTIDE SEQUENCE [LARGE SCALE GENOMIC DNA]</scope>
</reference>
<evidence type="ECO:0000313" key="2">
    <source>
        <dbReference type="EMBL" id="ELW73032.1"/>
    </source>
</evidence>
<accession>L9LGI6</accession>
<dbReference type="FunCoup" id="L9LGI6">
    <property type="interactions" value="177"/>
</dbReference>
<feature type="compositionally biased region" description="Polar residues" evidence="1">
    <location>
        <begin position="685"/>
        <end position="700"/>
    </location>
</feature>
<name>L9LGI6_TUPCH</name>
<evidence type="ECO:0008006" key="4">
    <source>
        <dbReference type="Google" id="ProtNLM"/>
    </source>
</evidence>
<feature type="compositionally biased region" description="Polar residues" evidence="1">
    <location>
        <begin position="303"/>
        <end position="332"/>
    </location>
</feature>
<feature type="region of interest" description="Disordered" evidence="1">
    <location>
        <begin position="1150"/>
        <end position="1291"/>
    </location>
</feature>
<feature type="compositionally biased region" description="Polar residues" evidence="1">
    <location>
        <begin position="996"/>
        <end position="1007"/>
    </location>
</feature>
<feature type="compositionally biased region" description="Acidic residues" evidence="1">
    <location>
        <begin position="840"/>
        <end position="864"/>
    </location>
</feature>
<feature type="compositionally biased region" description="Basic and acidic residues" evidence="1">
    <location>
        <begin position="1243"/>
        <end position="1255"/>
    </location>
</feature>
<proteinExistence type="predicted"/>
<keyword evidence="3" id="KW-1185">Reference proteome</keyword>
<feature type="compositionally biased region" description="Pro residues" evidence="1">
    <location>
        <begin position="349"/>
        <end position="363"/>
    </location>
</feature>
<feature type="region of interest" description="Disordered" evidence="1">
    <location>
        <begin position="589"/>
        <end position="612"/>
    </location>
</feature>
<dbReference type="eggNOG" id="ENOG502QURJ">
    <property type="taxonomic scope" value="Eukaryota"/>
</dbReference>
<feature type="region of interest" description="Disordered" evidence="1">
    <location>
        <begin position="1095"/>
        <end position="1135"/>
    </location>
</feature>
<feature type="compositionally biased region" description="Basic and acidic residues" evidence="1">
    <location>
        <begin position="877"/>
        <end position="887"/>
    </location>
</feature>
<feature type="region of interest" description="Disordered" evidence="1">
    <location>
        <begin position="253"/>
        <end position="422"/>
    </location>
</feature>
<feature type="compositionally biased region" description="Basic and acidic residues" evidence="1">
    <location>
        <begin position="946"/>
        <end position="956"/>
    </location>
</feature>
<feature type="compositionally biased region" description="Basic and acidic residues" evidence="1">
    <location>
        <begin position="15"/>
        <end position="31"/>
    </location>
</feature>
<dbReference type="Proteomes" id="UP000011518">
    <property type="component" value="Unassembled WGS sequence"/>
</dbReference>
<feature type="compositionally biased region" description="Pro residues" evidence="1">
    <location>
        <begin position="1125"/>
        <end position="1135"/>
    </location>
</feature>
<sequence length="1399" mass="152185">MYSVEDLLISHGYKLSRDHPAAREDDREGRQPARTRTRAGHRLLNGYEDGPAALAHSRPSLGKGHVSDSESRRSTPRGHGEPHSTSASRASAAGFYNQPALAWPSQPPPCDDRAYWRRGGQGVRSLLGPREREDREAGGMAQAHSLSVHTREGPWEVGRRTEDVMKKAIWEEELRTSGAAKWQNVSLDSWNQPRKIGRQMSDGDGEKLFQDLYPFIEGQRVLNPQNKRKSQSLPRVLSPEGLSCTEIPISMGDGHLPGVSKMPPYPPNCAPSLESTRNPDKGGSAGPGPRPKFGRPLKPASFGSHQSRGVESSASQDSLQTDLSVSGSTTAQDPRHELCASDSGLEPPVYVPPPSYRSPPQHIPNPYLEDTAPRHAHGSHGQPQHAAEKAGAGCPLPPGPLGTGTEYGAGPRSPRGLPPHPRLAAAFEGSVQYIPFDDPRIRHIKLAQPQGFYEEAKLGPKLWSSDLIPPQEPAPGEVLRDGAVLSPQTGYERGATSAQLSPRWLRGHLPRDGEDGFPEQSDLRVVRGSQHGHAEGQLSSPDAPGERTCEMQTKLRTFETGMQTKKSSKKKTSETIFCLVSIPVKSESHLPATDTNNNDLKPTADRKDGCDKSAALQEQSLLSLSSTDLELQALTGSMVGGTGFRKQDLGEPEVHKQTNDLRFIHLTKHRELQASGFWPGHQYRDQQTQTSFPEESQGTQLPPGAEHRGPSPSTPGAKCPEPAAFEPHVHTALASRDQKQKPSAPSPQGQTSLSPSSNSAFSRTSWSVNQAPVSKACPREPCADVRVPAASPGPQREVVKGEPTGPCNSQQLFGQFLLKPVSRRPWDLISQLESFNKELQEEEEEEDSHSSSEDSEAEWLQEDPADPRPESSGFHRHGQEVRVEQEPRMLVPEDPAWLGRVQSKPESWSGEPKPGLPHAQPQSSGPTQGGDGRGEPWQSVGWSPATEERRREDGSGESRLALSPGPEKGRVSSRSSDTKPSLLSYLAEPREPQDSWEFTSAVSSTRPSHMLPRTADGEERGTAVPLSFTDKSRGLSAPDLRSLGLPAGQEQETPGLDGTLGEARAVAAPPSESLQARAARILGIEVAMESLLPGARKEGQSQLPEPVTNTNTCSPGPCMEELPVSPAPAGGPPAPADAFYGRRKCGWTQSPLFVGERDGARRAPQASEHMGVDGLRAPSPEPQPDPGELKTFDPKDEEARPSFRSTLFHVIERTPSVSGPEKKLRSPSKVIESLQEKLASPPRRADPDRLMRMKEVTSVSRMRFLSSKTPDSTEETEELKVTRGQAGPPEAFVSLNGRDWARRPGHLLPVSKSIISQEENGHPATQRQRRTAEQDFWGPDPASSISLVYSGYREYGAERGQTVCFRPKAGDIWEGFMMPSNAIRRRDVSTSSQTGASDT</sequence>
<gene>
    <name evidence="2" type="ORF">TREES_T100004957</name>
</gene>
<dbReference type="Pfam" id="PF15351">
    <property type="entry name" value="JCAD"/>
    <property type="match status" value="1"/>
</dbReference>
<feature type="region of interest" description="Disordered" evidence="1">
    <location>
        <begin position="835"/>
        <end position="1057"/>
    </location>
</feature>
<feature type="compositionally biased region" description="Basic and acidic residues" evidence="1">
    <location>
        <begin position="602"/>
        <end position="611"/>
    </location>
</feature>
<feature type="region of interest" description="Disordered" evidence="1">
    <location>
        <begin position="527"/>
        <end position="547"/>
    </location>
</feature>
<dbReference type="InterPro" id="IPR028221">
    <property type="entry name" value="JCAD"/>
</dbReference>
<feature type="compositionally biased region" description="Polar residues" evidence="1">
    <location>
        <begin position="972"/>
        <end position="981"/>
    </location>
</feature>
<reference evidence="3" key="1">
    <citation type="submission" date="2012-07" db="EMBL/GenBank/DDBJ databases">
        <title>Genome of the Chinese tree shrew, a rising model animal genetically related to primates.</title>
        <authorList>
            <person name="Zhang G."/>
            <person name="Fan Y."/>
            <person name="Yao Y."/>
            <person name="Huang Z."/>
        </authorList>
    </citation>
    <scope>NUCLEOTIDE SEQUENCE [LARGE SCALE GENOMIC DNA]</scope>
</reference>
<dbReference type="GO" id="GO:1903589">
    <property type="term" value="P:positive regulation of blood vessel endothelial cell proliferation involved in sprouting angiogenesis"/>
    <property type="evidence" value="ECO:0007669"/>
    <property type="project" value="TreeGrafter"/>
</dbReference>
<dbReference type="PANTHER" id="PTHR34757">
    <property type="entry name" value="JUNCTIONAL PROTEIN ASSOCIATED WITH CORONARY ARTERY DISEASE"/>
    <property type="match status" value="1"/>
</dbReference>
<dbReference type="PANTHER" id="PTHR34757:SF1">
    <property type="entry name" value="JUNCTIONAL CADHERIN 5-ASSOCIATED PROTEIN"/>
    <property type="match status" value="1"/>
</dbReference>
<protein>
    <recommendedName>
        <fullName evidence="4">Junctional protein associated with coronary artery disease</fullName>
    </recommendedName>
</protein>
<dbReference type="GO" id="GO:0032587">
    <property type="term" value="C:ruffle membrane"/>
    <property type="evidence" value="ECO:0007669"/>
    <property type="project" value="TreeGrafter"/>
</dbReference>
<evidence type="ECO:0000256" key="1">
    <source>
        <dbReference type="SAM" id="MobiDB-lite"/>
    </source>
</evidence>
<feature type="compositionally biased region" description="Basic and acidic residues" evidence="1">
    <location>
        <begin position="1187"/>
        <end position="1201"/>
    </location>
</feature>
<feature type="compositionally biased region" description="Polar residues" evidence="1">
    <location>
        <begin position="1100"/>
        <end position="1114"/>
    </location>
</feature>
<feature type="region of interest" description="Disordered" evidence="1">
    <location>
        <begin position="12"/>
        <end position="89"/>
    </location>
</feature>
<feature type="region of interest" description="Disordered" evidence="1">
    <location>
        <begin position="676"/>
        <end position="809"/>
    </location>
</feature>
<dbReference type="InParanoid" id="L9LGI6"/>
<evidence type="ECO:0000313" key="3">
    <source>
        <dbReference type="Proteomes" id="UP000011518"/>
    </source>
</evidence>
<feature type="region of interest" description="Disordered" evidence="1">
    <location>
        <begin position="1313"/>
        <end position="1337"/>
    </location>
</feature>
<dbReference type="GO" id="GO:0005912">
    <property type="term" value="C:adherens junction"/>
    <property type="evidence" value="ECO:0007669"/>
    <property type="project" value="TreeGrafter"/>
</dbReference>
<feature type="compositionally biased region" description="Polar residues" evidence="1">
    <location>
        <begin position="741"/>
        <end position="772"/>
    </location>
</feature>
<feature type="compositionally biased region" description="Basic and acidic residues" evidence="1">
    <location>
        <begin position="65"/>
        <end position="82"/>
    </location>
</feature>
<dbReference type="EMBL" id="KB320374">
    <property type="protein sequence ID" value="ELW73032.1"/>
    <property type="molecule type" value="Genomic_DNA"/>
</dbReference>
<organism evidence="2 3">
    <name type="scientific">Tupaia chinensis</name>
    <name type="common">Chinese tree shrew</name>
    <name type="synonym">Tupaia belangeri chinensis</name>
    <dbReference type="NCBI Taxonomy" id="246437"/>
    <lineage>
        <taxon>Eukaryota</taxon>
        <taxon>Metazoa</taxon>
        <taxon>Chordata</taxon>
        <taxon>Craniata</taxon>
        <taxon>Vertebrata</taxon>
        <taxon>Euteleostomi</taxon>
        <taxon>Mammalia</taxon>
        <taxon>Eutheria</taxon>
        <taxon>Euarchontoglires</taxon>
        <taxon>Scandentia</taxon>
        <taxon>Tupaiidae</taxon>
        <taxon>Tupaia</taxon>
    </lineage>
</organism>
<feature type="compositionally biased region" description="Polar residues" evidence="1">
    <location>
        <begin position="1313"/>
        <end position="1326"/>
    </location>
</feature>